<dbReference type="AlphaFoldDB" id="A0A0L7K7X8"/>
<dbReference type="Gene3D" id="2.60.120.620">
    <property type="entry name" value="q2cbj1_9rhob like domain"/>
    <property type="match status" value="2"/>
</dbReference>
<evidence type="ECO:0000256" key="3">
    <source>
        <dbReference type="ARBA" id="ARBA00034921"/>
    </source>
</evidence>
<dbReference type="PANTHER" id="PTHR21308:SF1">
    <property type="entry name" value="PHYTANOYL-COA DIOXYGENASE, PEROXISOMAL"/>
    <property type="match status" value="1"/>
</dbReference>
<dbReference type="GO" id="GO:0001561">
    <property type="term" value="P:fatty acid alpha-oxidation"/>
    <property type="evidence" value="ECO:0007669"/>
    <property type="project" value="InterPro"/>
</dbReference>
<evidence type="ECO:0000313" key="6">
    <source>
        <dbReference type="Proteomes" id="UP000037510"/>
    </source>
</evidence>
<evidence type="ECO:0000313" key="5">
    <source>
        <dbReference type="EMBL" id="KOB59180.1"/>
    </source>
</evidence>
<name>A0A0L7K7X8_OPEBR</name>
<dbReference type="STRING" id="104452.A0A0L7K7X8"/>
<evidence type="ECO:0000256" key="4">
    <source>
        <dbReference type="ARBA" id="ARBA00034924"/>
    </source>
</evidence>
<reference evidence="5 6" key="1">
    <citation type="journal article" date="2015" name="Genome Biol. Evol.">
        <title>The genome of winter moth (Operophtera brumata) provides a genomic perspective on sexual dimorphism and phenology.</title>
        <authorList>
            <person name="Derks M.F."/>
            <person name="Smit S."/>
            <person name="Salis L."/>
            <person name="Schijlen E."/>
            <person name="Bossers A."/>
            <person name="Mateman C."/>
            <person name="Pijl A.S."/>
            <person name="de Ridder D."/>
            <person name="Groenen M.A."/>
            <person name="Visser M.E."/>
            <person name="Megens H.J."/>
        </authorList>
    </citation>
    <scope>NUCLEOTIDE SEQUENCE [LARGE SCALE GENOMIC DNA]</scope>
    <source>
        <strain evidence="5">WM2013NL</strain>
        <tissue evidence="5">Head and thorax</tissue>
    </source>
</reference>
<keyword evidence="5" id="KW-0223">Dioxygenase</keyword>
<feature type="non-terminal residue" evidence="5">
    <location>
        <position position="159"/>
    </location>
</feature>
<dbReference type="SUPFAM" id="SSF51197">
    <property type="entry name" value="Clavaminate synthase-like"/>
    <property type="match status" value="1"/>
</dbReference>
<dbReference type="InterPro" id="IPR047128">
    <property type="entry name" value="PhyH"/>
</dbReference>
<proteinExistence type="inferred from homology"/>
<dbReference type="EC" id="1.14.11.18" evidence="2"/>
<dbReference type="Pfam" id="PF05721">
    <property type="entry name" value="PhyH"/>
    <property type="match status" value="1"/>
</dbReference>
<comment type="similarity">
    <text evidence="1">Belongs to the PhyH family.</text>
</comment>
<keyword evidence="6" id="KW-1185">Reference proteome</keyword>
<comment type="caution">
    <text evidence="5">The sequence shown here is derived from an EMBL/GenBank/DDBJ whole genome shotgun (WGS) entry which is preliminary data.</text>
</comment>
<dbReference type="Proteomes" id="UP000037510">
    <property type="component" value="Unassembled WGS sequence"/>
</dbReference>
<keyword evidence="5" id="KW-0560">Oxidoreductase</keyword>
<accession>A0A0L7K7X8</accession>
<dbReference type="EMBL" id="JTDY01010261">
    <property type="protein sequence ID" value="KOB59180.1"/>
    <property type="molecule type" value="Genomic_DNA"/>
</dbReference>
<feature type="non-terminal residue" evidence="5">
    <location>
        <position position="1"/>
    </location>
</feature>
<evidence type="ECO:0000256" key="2">
    <source>
        <dbReference type="ARBA" id="ARBA00034809"/>
    </source>
</evidence>
<protein>
    <recommendedName>
        <fullName evidence="2">phytanoyl-CoA dioxygenase</fullName>
        <ecNumber evidence="2">1.14.11.18</ecNumber>
    </recommendedName>
    <alternativeName>
        <fullName evidence="3">Phytanic acid oxidase</fullName>
    </alternativeName>
    <alternativeName>
        <fullName evidence="4">Phytanoyl-CoA alpha-hydroxylase</fullName>
    </alternativeName>
</protein>
<gene>
    <name evidence="5" type="ORF">OBRU01_25326</name>
</gene>
<evidence type="ECO:0000256" key="1">
    <source>
        <dbReference type="ARBA" id="ARBA00005830"/>
    </source>
</evidence>
<dbReference type="PANTHER" id="PTHR21308">
    <property type="entry name" value="PHYTANOYL-COA ALPHA-HYDROXYLASE"/>
    <property type="match status" value="1"/>
</dbReference>
<dbReference type="GO" id="GO:0048244">
    <property type="term" value="F:phytanoyl-CoA dioxygenase activity"/>
    <property type="evidence" value="ECO:0007669"/>
    <property type="project" value="UniProtKB-EC"/>
</dbReference>
<organism evidence="5 6">
    <name type="scientific">Operophtera brumata</name>
    <name type="common">Winter moth</name>
    <name type="synonym">Phalaena brumata</name>
    <dbReference type="NCBI Taxonomy" id="104452"/>
    <lineage>
        <taxon>Eukaryota</taxon>
        <taxon>Metazoa</taxon>
        <taxon>Ecdysozoa</taxon>
        <taxon>Arthropoda</taxon>
        <taxon>Hexapoda</taxon>
        <taxon>Insecta</taxon>
        <taxon>Pterygota</taxon>
        <taxon>Neoptera</taxon>
        <taxon>Endopterygota</taxon>
        <taxon>Lepidoptera</taxon>
        <taxon>Glossata</taxon>
        <taxon>Ditrysia</taxon>
        <taxon>Geometroidea</taxon>
        <taxon>Geometridae</taxon>
        <taxon>Larentiinae</taxon>
        <taxon>Operophtera</taxon>
    </lineage>
</organism>
<sequence length="159" mass="18019">DFSLVGKSSNPEDYVNKEITLLNRTKPSHFHQIQDILHDEVFMTYSEDPRLLHIVSQLLGEDLTAINSMLINKPPGTTRHAPHQDLYYLPVRPANIVGTWSAIDSATIENGCLKKFFHVLMNEEKYAPVEKRVYIEMNPGDTVFLHPLLIHGSGPNVSK</sequence>
<dbReference type="InterPro" id="IPR008775">
    <property type="entry name" value="Phytyl_CoA_dOase-like"/>
</dbReference>